<name>A0A7M2WZN5_9BACT</name>
<reference evidence="1 2" key="1">
    <citation type="submission" date="2020-10" db="EMBL/GenBank/DDBJ databases">
        <title>Wide distribution of Phycisphaera-like planctomycetes from WD2101 soil group in peatlands and genome analysis of the first cultivated representative.</title>
        <authorList>
            <person name="Dedysh S.N."/>
            <person name="Beletsky A.V."/>
            <person name="Ivanova A."/>
            <person name="Kulichevskaya I.S."/>
            <person name="Suzina N.E."/>
            <person name="Philippov D.A."/>
            <person name="Rakitin A.L."/>
            <person name="Mardanov A.V."/>
            <person name="Ravin N.V."/>
        </authorList>
    </citation>
    <scope>NUCLEOTIDE SEQUENCE [LARGE SCALE GENOMIC DNA]</scope>
    <source>
        <strain evidence="1 2">M1803</strain>
    </source>
</reference>
<dbReference type="RefSeq" id="WP_206294040.1">
    <property type="nucleotide sequence ID" value="NZ_CP063458.1"/>
</dbReference>
<gene>
    <name evidence="1" type="ORF">IPV69_06120</name>
</gene>
<evidence type="ECO:0000313" key="1">
    <source>
        <dbReference type="EMBL" id="QOV90935.1"/>
    </source>
</evidence>
<protein>
    <submittedName>
        <fullName evidence="1">Uncharacterized protein</fullName>
    </submittedName>
</protein>
<dbReference type="Proteomes" id="UP000593765">
    <property type="component" value="Chromosome"/>
</dbReference>
<dbReference type="AlphaFoldDB" id="A0A7M2WZN5"/>
<organism evidence="1 2">
    <name type="scientific">Humisphaera borealis</name>
    <dbReference type="NCBI Taxonomy" id="2807512"/>
    <lineage>
        <taxon>Bacteria</taxon>
        <taxon>Pseudomonadati</taxon>
        <taxon>Planctomycetota</taxon>
        <taxon>Phycisphaerae</taxon>
        <taxon>Tepidisphaerales</taxon>
        <taxon>Tepidisphaeraceae</taxon>
        <taxon>Humisphaera</taxon>
    </lineage>
</organism>
<proteinExistence type="predicted"/>
<accession>A0A7M2WZN5</accession>
<evidence type="ECO:0000313" key="2">
    <source>
        <dbReference type="Proteomes" id="UP000593765"/>
    </source>
</evidence>
<sequence>MREIGSTEVAGTRYTAVWAMLCAIDRDTYPKSTALALAVRSADGRNEAIIRRNARLADVEAALQRLRDLGFKDPQLSALFAHKGKDISQHVKVLVSRLN</sequence>
<dbReference type="KEGG" id="hbs:IPV69_06120"/>
<keyword evidence="2" id="KW-1185">Reference proteome</keyword>
<dbReference type="EMBL" id="CP063458">
    <property type="protein sequence ID" value="QOV90935.1"/>
    <property type="molecule type" value="Genomic_DNA"/>
</dbReference>